<accession>A0ABQ6BT79</accession>
<organism evidence="2 3">
    <name type="scientific">Chitiniphilus shinanonensis</name>
    <dbReference type="NCBI Taxonomy" id="553088"/>
    <lineage>
        <taxon>Bacteria</taxon>
        <taxon>Pseudomonadati</taxon>
        <taxon>Pseudomonadota</taxon>
        <taxon>Betaproteobacteria</taxon>
        <taxon>Neisseriales</taxon>
        <taxon>Chitinibacteraceae</taxon>
        <taxon>Chitiniphilus</taxon>
    </lineage>
</organism>
<reference evidence="3" key="1">
    <citation type="journal article" date="2019" name="Int. J. Syst. Evol. Microbiol.">
        <title>The Global Catalogue of Microorganisms (GCM) 10K type strain sequencing project: providing services to taxonomists for standard genome sequencing and annotation.</title>
        <authorList>
            <consortium name="The Broad Institute Genomics Platform"/>
            <consortium name="The Broad Institute Genome Sequencing Center for Infectious Disease"/>
            <person name="Wu L."/>
            <person name="Ma J."/>
        </authorList>
    </citation>
    <scope>NUCLEOTIDE SEQUENCE [LARGE SCALE GENOMIC DNA]</scope>
    <source>
        <strain evidence="3">NBRC 104970</strain>
    </source>
</reference>
<feature type="region of interest" description="Disordered" evidence="1">
    <location>
        <begin position="79"/>
        <end position="149"/>
    </location>
</feature>
<comment type="caution">
    <text evidence="2">The sequence shown here is derived from an EMBL/GenBank/DDBJ whole genome shotgun (WGS) entry which is preliminary data.</text>
</comment>
<name>A0ABQ6BT79_9NEIS</name>
<evidence type="ECO:0000313" key="3">
    <source>
        <dbReference type="Proteomes" id="UP001156836"/>
    </source>
</evidence>
<feature type="compositionally biased region" description="Basic residues" evidence="1">
    <location>
        <begin position="82"/>
        <end position="93"/>
    </location>
</feature>
<feature type="compositionally biased region" description="Polar residues" evidence="1">
    <location>
        <begin position="96"/>
        <end position="115"/>
    </location>
</feature>
<proteinExistence type="predicted"/>
<feature type="compositionally biased region" description="Low complexity" evidence="1">
    <location>
        <begin position="123"/>
        <end position="142"/>
    </location>
</feature>
<evidence type="ECO:0000256" key="1">
    <source>
        <dbReference type="SAM" id="MobiDB-lite"/>
    </source>
</evidence>
<evidence type="ECO:0008006" key="4">
    <source>
        <dbReference type="Google" id="ProtNLM"/>
    </source>
</evidence>
<keyword evidence="3" id="KW-1185">Reference proteome</keyword>
<protein>
    <recommendedName>
        <fullName evidence="4">Mobilization protein MobC</fullName>
    </recommendedName>
</protein>
<evidence type="ECO:0000313" key="2">
    <source>
        <dbReference type="EMBL" id="GLS04843.1"/>
    </source>
</evidence>
<sequence length="149" mass="16147">MEMRRTIEQAEQLAAKLRALPAVENKTREISKQEEVRLLAADILALIRERNWTIQQVAEYLTTEGLEIGAPTLKSYLQRSKANSKKPSGKRKAVATSATPDSTPHASRPSENLASAPTIGERAAAALSQAPSTTSSATAAITRPDRQQL</sequence>
<dbReference type="EMBL" id="BSOZ01000027">
    <property type="protein sequence ID" value="GLS04843.1"/>
    <property type="molecule type" value="Genomic_DNA"/>
</dbReference>
<gene>
    <name evidence="2" type="ORF">GCM10007860_19910</name>
</gene>
<dbReference type="Proteomes" id="UP001156836">
    <property type="component" value="Unassembled WGS sequence"/>
</dbReference>